<feature type="transmembrane region" description="Helical" evidence="6">
    <location>
        <begin position="135"/>
        <end position="152"/>
    </location>
</feature>
<dbReference type="InterPro" id="IPR050638">
    <property type="entry name" value="AA-Vitamin_Transporters"/>
</dbReference>
<dbReference type="InterPro" id="IPR000620">
    <property type="entry name" value="EamA_dom"/>
</dbReference>
<feature type="transmembrane region" description="Helical" evidence="6">
    <location>
        <begin position="42"/>
        <end position="63"/>
    </location>
</feature>
<protein>
    <submittedName>
        <fullName evidence="8">EamA/RhaT family transporter</fullName>
    </submittedName>
</protein>
<evidence type="ECO:0000256" key="2">
    <source>
        <dbReference type="ARBA" id="ARBA00007362"/>
    </source>
</evidence>
<gene>
    <name evidence="8" type="ORF">DEW08_10765</name>
</gene>
<organism evidence="8 9">
    <name type="scientific">Azospirillum thermophilum</name>
    <dbReference type="NCBI Taxonomy" id="2202148"/>
    <lineage>
        <taxon>Bacteria</taxon>
        <taxon>Pseudomonadati</taxon>
        <taxon>Pseudomonadota</taxon>
        <taxon>Alphaproteobacteria</taxon>
        <taxon>Rhodospirillales</taxon>
        <taxon>Azospirillaceae</taxon>
        <taxon>Azospirillum</taxon>
    </lineage>
</organism>
<accession>A0A2S2CUB2</accession>
<feature type="transmembrane region" description="Helical" evidence="6">
    <location>
        <begin position="12"/>
        <end position="36"/>
    </location>
</feature>
<feature type="transmembrane region" description="Helical" evidence="6">
    <location>
        <begin position="102"/>
        <end position="123"/>
    </location>
</feature>
<feature type="transmembrane region" description="Helical" evidence="6">
    <location>
        <begin position="158"/>
        <end position="177"/>
    </location>
</feature>
<dbReference type="SUPFAM" id="SSF103481">
    <property type="entry name" value="Multidrug resistance efflux transporter EmrE"/>
    <property type="match status" value="2"/>
</dbReference>
<sequence length="300" mass="30285">MSECVPARRAEGAPLGLLVPFCLGWSSAFAVGKIGLADAPPLLFLAVRFLLAGVILTVAAGGLGHLRRLDRRGWLLLAGLGVVNTALYLGLSFSAMKSASSGMVAIIVSAAPVLTAVASAFFLGETLTLRKAAGLGLGVLGVGLIVRGRLGGGVDDPLGILLALGSVAALSAGALLYKRFAPAAGLVVNGGVQTLAGGLALLPVALLLEDPVSVTPTVSLALSMAYMVLAVSIGSHLLWFALLARTSATVASAYHFLMPPLGLAFGWLLLGETVQPWDLIGILPVAAGIWLVTRPAGGAG</sequence>
<feature type="transmembrane region" description="Helical" evidence="6">
    <location>
        <begin position="251"/>
        <end position="270"/>
    </location>
</feature>
<feature type="transmembrane region" description="Helical" evidence="6">
    <location>
        <begin position="276"/>
        <end position="293"/>
    </location>
</feature>
<keyword evidence="5 6" id="KW-0472">Membrane</keyword>
<keyword evidence="9" id="KW-1185">Reference proteome</keyword>
<proteinExistence type="inferred from homology"/>
<evidence type="ECO:0000259" key="7">
    <source>
        <dbReference type="Pfam" id="PF00892"/>
    </source>
</evidence>
<feature type="transmembrane region" description="Helical" evidence="6">
    <location>
        <begin position="184"/>
        <end position="208"/>
    </location>
</feature>
<dbReference type="AlphaFoldDB" id="A0A2S2CUB2"/>
<evidence type="ECO:0000256" key="5">
    <source>
        <dbReference type="ARBA" id="ARBA00023136"/>
    </source>
</evidence>
<reference evidence="9" key="1">
    <citation type="submission" date="2018-05" db="EMBL/GenBank/DDBJ databases">
        <title>Azospirillum thermophila sp. nov., a novel isolated from hot spring.</title>
        <authorList>
            <person name="Zhao Z."/>
        </authorList>
    </citation>
    <scope>NUCLEOTIDE SEQUENCE [LARGE SCALE GENOMIC DNA]</scope>
    <source>
        <strain evidence="9">CFH 70021</strain>
    </source>
</reference>
<dbReference type="OrthoDB" id="7274881at2"/>
<feature type="transmembrane region" description="Helical" evidence="6">
    <location>
        <begin position="75"/>
        <end position="96"/>
    </location>
</feature>
<feature type="transmembrane region" description="Helical" evidence="6">
    <location>
        <begin position="220"/>
        <end position="244"/>
    </location>
</feature>
<dbReference type="KEGG" id="azz:DEW08_10765"/>
<feature type="domain" description="EamA" evidence="7">
    <location>
        <begin position="158"/>
        <end position="293"/>
    </location>
</feature>
<dbReference type="Gene3D" id="1.10.3730.20">
    <property type="match status" value="1"/>
</dbReference>
<keyword evidence="3 6" id="KW-0812">Transmembrane</keyword>
<comment type="similarity">
    <text evidence="2">Belongs to the EamA transporter family.</text>
</comment>
<dbReference type="EMBL" id="CP029353">
    <property type="protein sequence ID" value="AWK87960.1"/>
    <property type="molecule type" value="Genomic_DNA"/>
</dbReference>
<dbReference type="InterPro" id="IPR037185">
    <property type="entry name" value="EmrE-like"/>
</dbReference>
<evidence type="ECO:0000256" key="6">
    <source>
        <dbReference type="SAM" id="Phobius"/>
    </source>
</evidence>
<comment type="subcellular location">
    <subcellularLocation>
        <location evidence="1">Membrane</location>
        <topology evidence="1">Multi-pass membrane protein</topology>
    </subcellularLocation>
</comment>
<dbReference type="Proteomes" id="UP000245629">
    <property type="component" value="Chromosome 2"/>
</dbReference>
<evidence type="ECO:0000256" key="3">
    <source>
        <dbReference type="ARBA" id="ARBA00022692"/>
    </source>
</evidence>
<evidence type="ECO:0000313" key="9">
    <source>
        <dbReference type="Proteomes" id="UP000245629"/>
    </source>
</evidence>
<dbReference type="GO" id="GO:0016020">
    <property type="term" value="C:membrane"/>
    <property type="evidence" value="ECO:0007669"/>
    <property type="project" value="UniProtKB-SubCell"/>
</dbReference>
<keyword evidence="4 6" id="KW-1133">Transmembrane helix</keyword>
<dbReference type="Pfam" id="PF00892">
    <property type="entry name" value="EamA"/>
    <property type="match status" value="2"/>
</dbReference>
<dbReference type="PANTHER" id="PTHR32322:SF2">
    <property type="entry name" value="EAMA DOMAIN-CONTAINING PROTEIN"/>
    <property type="match status" value="1"/>
</dbReference>
<evidence type="ECO:0000313" key="8">
    <source>
        <dbReference type="EMBL" id="AWK87960.1"/>
    </source>
</evidence>
<dbReference type="PANTHER" id="PTHR32322">
    <property type="entry name" value="INNER MEMBRANE TRANSPORTER"/>
    <property type="match status" value="1"/>
</dbReference>
<feature type="domain" description="EamA" evidence="7">
    <location>
        <begin position="21"/>
        <end position="146"/>
    </location>
</feature>
<evidence type="ECO:0000256" key="1">
    <source>
        <dbReference type="ARBA" id="ARBA00004141"/>
    </source>
</evidence>
<evidence type="ECO:0000256" key="4">
    <source>
        <dbReference type="ARBA" id="ARBA00022989"/>
    </source>
</evidence>
<name>A0A2S2CUB2_9PROT</name>